<name>A0A6N8IVN1_9BURK</name>
<evidence type="ECO:0000313" key="7">
    <source>
        <dbReference type="EMBL" id="MVQ31029.1"/>
    </source>
</evidence>
<reference evidence="7 8" key="1">
    <citation type="submission" date="2019-12" db="EMBL/GenBank/DDBJ databases">
        <authorList>
            <person name="Huq M.A."/>
        </authorList>
    </citation>
    <scope>NUCLEOTIDE SEQUENCE [LARGE SCALE GENOMIC DNA]</scope>
    <source>
        <strain evidence="7 8">MAH-25</strain>
    </source>
</reference>
<accession>A0A6N8IVN1</accession>
<organism evidence="7 8">
    <name type="scientific">Ramlibacter pinisoli</name>
    <dbReference type="NCBI Taxonomy" id="2682844"/>
    <lineage>
        <taxon>Bacteria</taxon>
        <taxon>Pseudomonadati</taxon>
        <taxon>Pseudomonadota</taxon>
        <taxon>Betaproteobacteria</taxon>
        <taxon>Burkholderiales</taxon>
        <taxon>Comamonadaceae</taxon>
        <taxon>Ramlibacter</taxon>
    </lineage>
</organism>
<keyword evidence="1" id="KW-0678">Repressor</keyword>
<dbReference type="AlphaFoldDB" id="A0A6N8IVN1"/>
<dbReference type="SUPFAM" id="SSF46689">
    <property type="entry name" value="Homeodomain-like"/>
    <property type="match status" value="1"/>
</dbReference>
<dbReference type="Pfam" id="PF17939">
    <property type="entry name" value="TetR_C_30"/>
    <property type="match status" value="1"/>
</dbReference>
<feature type="DNA-binding region" description="H-T-H motif" evidence="5">
    <location>
        <begin position="47"/>
        <end position="66"/>
    </location>
</feature>
<evidence type="ECO:0000259" key="6">
    <source>
        <dbReference type="PROSITE" id="PS50977"/>
    </source>
</evidence>
<feature type="domain" description="HTH tetR-type" evidence="6">
    <location>
        <begin position="24"/>
        <end position="84"/>
    </location>
</feature>
<dbReference type="PRINTS" id="PR00455">
    <property type="entry name" value="HTHTETR"/>
</dbReference>
<dbReference type="InterPro" id="IPR009057">
    <property type="entry name" value="Homeodomain-like_sf"/>
</dbReference>
<evidence type="ECO:0000256" key="3">
    <source>
        <dbReference type="ARBA" id="ARBA00023125"/>
    </source>
</evidence>
<dbReference type="EMBL" id="WSEL01000009">
    <property type="protein sequence ID" value="MVQ31029.1"/>
    <property type="molecule type" value="Genomic_DNA"/>
</dbReference>
<dbReference type="InterPro" id="IPR001647">
    <property type="entry name" value="HTH_TetR"/>
</dbReference>
<dbReference type="InterPro" id="IPR023772">
    <property type="entry name" value="DNA-bd_HTH_TetR-type_CS"/>
</dbReference>
<evidence type="ECO:0000256" key="2">
    <source>
        <dbReference type="ARBA" id="ARBA00023015"/>
    </source>
</evidence>
<dbReference type="Pfam" id="PF00440">
    <property type="entry name" value="TetR_N"/>
    <property type="match status" value="1"/>
</dbReference>
<evidence type="ECO:0000256" key="4">
    <source>
        <dbReference type="ARBA" id="ARBA00023163"/>
    </source>
</evidence>
<proteinExistence type="predicted"/>
<dbReference type="InterPro" id="IPR041586">
    <property type="entry name" value="PsrA_TetR_C"/>
</dbReference>
<dbReference type="GO" id="GO:0000976">
    <property type="term" value="F:transcription cis-regulatory region binding"/>
    <property type="evidence" value="ECO:0007669"/>
    <property type="project" value="TreeGrafter"/>
</dbReference>
<dbReference type="PANTHER" id="PTHR30055:SF235">
    <property type="entry name" value="TRANSCRIPTIONAL REGULATORY PROTEIN"/>
    <property type="match status" value="1"/>
</dbReference>
<dbReference type="PROSITE" id="PS01081">
    <property type="entry name" value="HTH_TETR_1"/>
    <property type="match status" value="1"/>
</dbReference>
<evidence type="ECO:0000256" key="5">
    <source>
        <dbReference type="PROSITE-ProRule" id="PRU00335"/>
    </source>
</evidence>
<dbReference type="Proteomes" id="UP000469385">
    <property type="component" value="Unassembled WGS sequence"/>
</dbReference>
<dbReference type="Gene3D" id="1.10.357.10">
    <property type="entry name" value="Tetracycline Repressor, domain 2"/>
    <property type="match status" value="1"/>
</dbReference>
<comment type="caution">
    <text evidence="7">The sequence shown here is derived from an EMBL/GenBank/DDBJ whole genome shotgun (WGS) entry which is preliminary data.</text>
</comment>
<dbReference type="InterPro" id="IPR036271">
    <property type="entry name" value="Tet_transcr_reg_TetR-rel_C_sf"/>
</dbReference>
<evidence type="ECO:0000256" key="1">
    <source>
        <dbReference type="ARBA" id="ARBA00022491"/>
    </source>
</evidence>
<protein>
    <submittedName>
        <fullName evidence="7">TetR family transcriptional regulator</fullName>
    </submittedName>
</protein>
<dbReference type="PROSITE" id="PS50977">
    <property type="entry name" value="HTH_TETR_2"/>
    <property type="match status" value="1"/>
</dbReference>
<keyword evidence="8" id="KW-1185">Reference proteome</keyword>
<sequence length="226" mass="25023">MRTPPQPERTTMAREAEVTADSNASTPERILQAAERLFSERGIDAVSLREITSAAGVNSAAAHYHFGSKEAVLEELFTLRARPIAQMREQLLRDLTLDRHGRPKLEDVLRAFLRPAFDALHTPNGVAFTMLRARMAFEREEVRRAALGKAFNASSAMALQALAQALPKLEPKELYWRFHFVMGAMVYTMAAPGRIESISHGDIDTSDPEAALEHLVRFAAAGLRAA</sequence>
<keyword evidence="2" id="KW-0805">Transcription regulation</keyword>
<dbReference type="PANTHER" id="PTHR30055">
    <property type="entry name" value="HTH-TYPE TRANSCRIPTIONAL REGULATOR RUTR"/>
    <property type="match status" value="1"/>
</dbReference>
<dbReference type="SUPFAM" id="SSF48498">
    <property type="entry name" value="Tetracyclin repressor-like, C-terminal domain"/>
    <property type="match status" value="1"/>
</dbReference>
<keyword evidence="4" id="KW-0804">Transcription</keyword>
<gene>
    <name evidence="7" type="ORF">GON04_16335</name>
</gene>
<evidence type="ECO:0000313" key="8">
    <source>
        <dbReference type="Proteomes" id="UP000469385"/>
    </source>
</evidence>
<keyword evidence="3 5" id="KW-0238">DNA-binding</keyword>
<dbReference type="GO" id="GO:0003700">
    <property type="term" value="F:DNA-binding transcription factor activity"/>
    <property type="evidence" value="ECO:0007669"/>
    <property type="project" value="TreeGrafter"/>
</dbReference>
<dbReference type="InterPro" id="IPR050109">
    <property type="entry name" value="HTH-type_TetR-like_transc_reg"/>
</dbReference>